<dbReference type="Gene3D" id="3.30.240.20">
    <property type="entry name" value="bsu07140 like domains"/>
    <property type="match status" value="1"/>
</dbReference>
<comment type="subcellular location">
    <subcellularLocation>
        <location evidence="1">Cell membrane</location>
        <topology evidence="1">Multi-pass membrane protein</topology>
    </subcellularLocation>
</comment>
<dbReference type="PANTHER" id="PTHR34582:SF6">
    <property type="entry name" value="UPF0702 TRANSMEMBRANE PROTEIN YCAP"/>
    <property type="match status" value="1"/>
</dbReference>
<evidence type="ECO:0000259" key="8">
    <source>
        <dbReference type="Pfam" id="PF04239"/>
    </source>
</evidence>
<name>A0A497YFB5_9BACL</name>
<keyword evidence="4 7" id="KW-0812">Transmembrane</keyword>
<feature type="domain" description="YetF C-terminal" evidence="8">
    <location>
        <begin position="91"/>
        <end position="162"/>
    </location>
</feature>
<feature type="domain" description="YetF-like N-terminal transmembrane" evidence="9">
    <location>
        <begin position="15"/>
        <end position="86"/>
    </location>
</feature>
<evidence type="ECO:0000256" key="7">
    <source>
        <dbReference type="SAM" id="Phobius"/>
    </source>
</evidence>
<dbReference type="EMBL" id="RCCP01000002">
    <property type="protein sequence ID" value="RLJ87043.1"/>
    <property type="molecule type" value="Genomic_DNA"/>
</dbReference>
<evidence type="ECO:0000256" key="2">
    <source>
        <dbReference type="ARBA" id="ARBA00006448"/>
    </source>
</evidence>
<feature type="transmembrane region" description="Helical" evidence="7">
    <location>
        <begin position="67"/>
        <end position="85"/>
    </location>
</feature>
<dbReference type="PANTHER" id="PTHR34582">
    <property type="entry name" value="UPF0702 TRANSMEMBRANE PROTEIN YCAP"/>
    <property type="match status" value="1"/>
</dbReference>
<dbReference type="RefSeq" id="WP_121299887.1">
    <property type="nucleotide sequence ID" value="NZ_QBEW01000045.1"/>
</dbReference>
<comment type="caution">
    <text evidence="10">The sequence shown here is derived from an EMBL/GenBank/DDBJ whole genome shotgun (WGS) entry which is preliminary data.</text>
</comment>
<evidence type="ECO:0000313" key="11">
    <source>
        <dbReference type="Proteomes" id="UP000280791"/>
    </source>
</evidence>
<gene>
    <name evidence="10" type="ORF">DFR62_1841</name>
</gene>
<dbReference type="GO" id="GO:0005886">
    <property type="term" value="C:plasma membrane"/>
    <property type="evidence" value="ECO:0007669"/>
    <property type="project" value="UniProtKB-SubCell"/>
</dbReference>
<feature type="transmembrane region" description="Helical" evidence="7">
    <location>
        <begin position="43"/>
        <end position="61"/>
    </location>
</feature>
<evidence type="ECO:0000256" key="6">
    <source>
        <dbReference type="ARBA" id="ARBA00023136"/>
    </source>
</evidence>
<keyword evidence="11" id="KW-1185">Reference proteome</keyword>
<protein>
    <submittedName>
        <fullName evidence="10">Uncharacterized protein DUF421</fullName>
    </submittedName>
</protein>
<dbReference type="InterPro" id="IPR023090">
    <property type="entry name" value="UPF0702_alpha/beta_dom_sf"/>
</dbReference>
<keyword evidence="5 7" id="KW-1133">Transmembrane helix</keyword>
<evidence type="ECO:0000259" key="9">
    <source>
        <dbReference type="Pfam" id="PF20730"/>
    </source>
</evidence>
<evidence type="ECO:0000313" key="10">
    <source>
        <dbReference type="EMBL" id="RLJ87043.1"/>
    </source>
</evidence>
<sequence length="175" mass="19612">MLDTILFDGWKSVLRIAIMCMLAYPFLIVLLRFFGKRSLSNVNIFDFVITVTYGATLGSIITSDKMSFADGVVVLFMLTLLQYIVSKLSVNSKGFADLIKANPSFIYHDGKFYEKSMHKHRIRKDDLRGKVRQQGLSSFEQVEAIVLEGDGSLSIIKKGDTQSKDALEGVERSDA</sequence>
<dbReference type="Proteomes" id="UP000280791">
    <property type="component" value="Unassembled WGS sequence"/>
</dbReference>
<dbReference type="Pfam" id="PF20730">
    <property type="entry name" value="YetF_N"/>
    <property type="match status" value="1"/>
</dbReference>
<dbReference type="InterPro" id="IPR007353">
    <property type="entry name" value="DUF421"/>
</dbReference>
<comment type="similarity">
    <text evidence="2">Belongs to the UPF0702 family.</text>
</comment>
<accession>A0A497YFB5</accession>
<keyword evidence="3" id="KW-1003">Cell membrane</keyword>
<proteinExistence type="inferred from homology"/>
<keyword evidence="6 7" id="KW-0472">Membrane</keyword>
<dbReference type="AlphaFoldDB" id="A0A497YFB5"/>
<evidence type="ECO:0000256" key="1">
    <source>
        <dbReference type="ARBA" id="ARBA00004651"/>
    </source>
</evidence>
<dbReference type="InterPro" id="IPR048454">
    <property type="entry name" value="YetF_N"/>
</dbReference>
<evidence type="ECO:0000256" key="5">
    <source>
        <dbReference type="ARBA" id="ARBA00022989"/>
    </source>
</evidence>
<reference evidence="10 11" key="1">
    <citation type="submission" date="2018-10" db="EMBL/GenBank/DDBJ databases">
        <title>Genomic Encyclopedia of Type Strains, Phase IV (KMG-IV): sequencing the most valuable type-strain genomes for metagenomic binning, comparative biology and taxonomic classification.</title>
        <authorList>
            <person name="Goeker M."/>
        </authorList>
    </citation>
    <scope>NUCLEOTIDE SEQUENCE [LARGE SCALE GENOMIC DNA]</scope>
    <source>
        <strain evidence="10 11">DSM 20549</strain>
    </source>
</reference>
<evidence type="ECO:0000256" key="3">
    <source>
        <dbReference type="ARBA" id="ARBA00022475"/>
    </source>
</evidence>
<evidence type="ECO:0000256" key="4">
    <source>
        <dbReference type="ARBA" id="ARBA00022692"/>
    </source>
</evidence>
<dbReference type="Pfam" id="PF04239">
    <property type="entry name" value="DUF421"/>
    <property type="match status" value="1"/>
</dbReference>
<organism evidence="10 11">
    <name type="scientific">Planococcus citreus</name>
    <dbReference type="NCBI Taxonomy" id="1373"/>
    <lineage>
        <taxon>Bacteria</taxon>
        <taxon>Bacillati</taxon>
        <taxon>Bacillota</taxon>
        <taxon>Bacilli</taxon>
        <taxon>Bacillales</taxon>
        <taxon>Caryophanaceae</taxon>
        <taxon>Planococcus</taxon>
    </lineage>
</organism>
<dbReference type="OrthoDB" id="9793799at2"/>
<feature type="transmembrane region" description="Helical" evidence="7">
    <location>
        <begin position="12"/>
        <end position="31"/>
    </location>
</feature>